<feature type="transmembrane region" description="Helical" evidence="1">
    <location>
        <begin position="81"/>
        <end position="102"/>
    </location>
</feature>
<keyword evidence="1" id="KW-0472">Membrane</keyword>
<dbReference type="Pfam" id="PF08592">
    <property type="entry name" value="Anthrone_oxy"/>
    <property type="match status" value="1"/>
</dbReference>
<dbReference type="Proteomes" id="UP001151002">
    <property type="component" value="Unassembled WGS sequence"/>
</dbReference>
<keyword evidence="1" id="KW-0812">Transmembrane</keyword>
<comment type="caution">
    <text evidence="2">The sequence shown here is derived from an EMBL/GenBank/DDBJ whole genome shotgun (WGS) entry which is preliminary data.</text>
</comment>
<keyword evidence="3" id="KW-1185">Reference proteome</keyword>
<reference evidence="2" key="1">
    <citation type="submission" date="2022-11" db="EMBL/GenBank/DDBJ databases">
        <authorList>
            <person name="Somphong A."/>
            <person name="Phongsopitanun W."/>
        </authorList>
    </citation>
    <scope>NUCLEOTIDE SEQUENCE</scope>
    <source>
        <strain evidence="2">Pm04-4</strain>
    </source>
</reference>
<evidence type="ECO:0000256" key="1">
    <source>
        <dbReference type="SAM" id="Phobius"/>
    </source>
</evidence>
<keyword evidence="1" id="KW-1133">Transmembrane helix</keyword>
<dbReference type="InterPro" id="IPR013901">
    <property type="entry name" value="Anthrone_oxy"/>
</dbReference>
<gene>
    <name evidence="2" type="ORF">OWR29_23035</name>
</gene>
<dbReference type="RefSeq" id="WP_267565229.1">
    <property type="nucleotide sequence ID" value="NZ_JAPNTZ010000008.1"/>
</dbReference>
<feature type="transmembrane region" description="Helical" evidence="1">
    <location>
        <begin position="6"/>
        <end position="26"/>
    </location>
</feature>
<name>A0ABT4B311_9ACTN</name>
<accession>A0ABT4B311</accession>
<dbReference type="EMBL" id="JAPNTZ010000008">
    <property type="protein sequence ID" value="MCY1140884.1"/>
    <property type="molecule type" value="Genomic_DNA"/>
</dbReference>
<protein>
    <submittedName>
        <fullName evidence="2">DUF1772 domain-containing protein</fullName>
    </submittedName>
</protein>
<proteinExistence type="predicted"/>
<evidence type="ECO:0000313" key="3">
    <source>
        <dbReference type="Proteomes" id="UP001151002"/>
    </source>
</evidence>
<sequence length="163" mass="17493">MFALRVTALIAATMTTGLMAGVFGLYQHTVMVGLGRSDDRTFVGAFQALDRAIINPWFMLSFVGALLLTAISAFLSPGRQILPWVLAALILYALVFAITVVVNVPMNDALKAAGAPDQIPDLAAVRHAFNEARWTAWNLVRTLATTAAFGCLCWALVVRGKLG</sequence>
<feature type="transmembrane region" description="Helical" evidence="1">
    <location>
        <begin position="136"/>
        <end position="157"/>
    </location>
</feature>
<feature type="transmembrane region" description="Helical" evidence="1">
    <location>
        <begin position="57"/>
        <end position="75"/>
    </location>
</feature>
<evidence type="ECO:0000313" key="2">
    <source>
        <dbReference type="EMBL" id="MCY1140884.1"/>
    </source>
</evidence>
<organism evidence="2 3">
    <name type="scientific">Paractinoplanes pyxinae</name>
    <dbReference type="NCBI Taxonomy" id="2997416"/>
    <lineage>
        <taxon>Bacteria</taxon>
        <taxon>Bacillati</taxon>
        <taxon>Actinomycetota</taxon>
        <taxon>Actinomycetes</taxon>
        <taxon>Micromonosporales</taxon>
        <taxon>Micromonosporaceae</taxon>
        <taxon>Paractinoplanes</taxon>
    </lineage>
</organism>